<reference evidence="1" key="1">
    <citation type="journal article" date="2012" name="Nature">
        <title>The oyster genome reveals stress adaptation and complexity of shell formation.</title>
        <authorList>
            <person name="Zhang G."/>
            <person name="Fang X."/>
            <person name="Guo X."/>
            <person name="Li L."/>
            <person name="Luo R."/>
            <person name="Xu F."/>
            <person name="Yang P."/>
            <person name="Zhang L."/>
            <person name="Wang X."/>
            <person name="Qi H."/>
            <person name="Xiong Z."/>
            <person name="Que H."/>
            <person name="Xie Y."/>
            <person name="Holland P.W."/>
            <person name="Paps J."/>
            <person name="Zhu Y."/>
            <person name="Wu F."/>
            <person name="Chen Y."/>
            <person name="Wang J."/>
            <person name="Peng C."/>
            <person name="Meng J."/>
            <person name="Yang L."/>
            <person name="Liu J."/>
            <person name="Wen B."/>
            <person name="Zhang N."/>
            <person name="Huang Z."/>
            <person name="Zhu Q."/>
            <person name="Feng Y."/>
            <person name="Mount A."/>
            <person name="Hedgecock D."/>
            <person name="Xu Z."/>
            <person name="Liu Y."/>
            <person name="Domazet-Loso T."/>
            <person name="Du Y."/>
            <person name="Sun X."/>
            <person name="Zhang S."/>
            <person name="Liu B."/>
            <person name="Cheng P."/>
            <person name="Jiang X."/>
            <person name="Li J."/>
            <person name="Fan D."/>
            <person name="Wang W."/>
            <person name="Fu W."/>
            <person name="Wang T."/>
            <person name="Wang B."/>
            <person name="Zhang J."/>
            <person name="Peng Z."/>
            <person name="Li Y."/>
            <person name="Li N."/>
            <person name="Wang J."/>
            <person name="Chen M."/>
            <person name="He Y."/>
            <person name="Tan F."/>
            <person name="Song X."/>
            <person name="Zheng Q."/>
            <person name="Huang R."/>
            <person name="Yang H."/>
            <person name="Du X."/>
            <person name="Chen L."/>
            <person name="Yang M."/>
            <person name="Gaffney P.M."/>
            <person name="Wang S."/>
            <person name="Luo L."/>
            <person name="She Z."/>
            <person name="Ming Y."/>
            <person name="Huang W."/>
            <person name="Zhang S."/>
            <person name="Huang B."/>
            <person name="Zhang Y."/>
            <person name="Qu T."/>
            <person name="Ni P."/>
            <person name="Miao G."/>
            <person name="Wang J."/>
            <person name="Wang Q."/>
            <person name="Steinberg C.E."/>
            <person name="Wang H."/>
            <person name="Li N."/>
            <person name="Qian L."/>
            <person name="Zhang G."/>
            <person name="Li Y."/>
            <person name="Yang H."/>
            <person name="Liu X."/>
            <person name="Wang J."/>
            <person name="Yin Y."/>
            <person name="Wang J."/>
        </authorList>
    </citation>
    <scope>NUCLEOTIDE SEQUENCE [LARGE SCALE GENOMIC DNA]</scope>
    <source>
        <strain evidence="1">05x7-T-G4-1.051#20</strain>
    </source>
</reference>
<sequence length="207" mass="23484">MRHHVDFQQPDKYEQYVDGLGWVENEQPCAPGTQIDPITCKCSQLIGKQCKAELFIPFCNDTNYYSGNNVHVLNQNIFIFGNGQCYFNGKRRLIVDLFSNVDLYTGLVIRMRFIQDMNAGGTHVIFSFGDCCDNPAAMMNGEWNEAYYMVSTMSLEGNVNGIGLEKKTNGSIKQSQAAPRIGYGRWFQNFKGYMDYVAVSLCRLTNL</sequence>
<name>K1QT66_MAGGI</name>
<protein>
    <submittedName>
        <fullName evidence="1">Uncharacterized protein</fullName>
    </submittedName>
</protein>
<dbReference type="InParanoid" id="K1QT66"/>
<proteinExistence type="predicted"/>
<evidence type="ECO:0000313" key="1">
    <source>
        <dbReference type="EMBL" id="EKC24796.1"/>
    </source>
</evidence>
<dbReference type="HOGENOM" id="CLU_1327526_0_0_1"/>
<organism evidence="1">
    <name type="scientific">Magallana gigas</name>
    <name type="common">Pacific oyster</name>
    <name type="synonym">Crassostrea gigas</name>
    <dbReference type="NCBI Taxonomy" id="29159"/>
    <lineage>
        <taxon>Eukaryota</taxon>
        <taxon>Metazoa</taxon>
        <taxon>Spiralia</taxon>
        <taxon>Lophotrochozoa</taxon>
        <taxon>Mollusca</taxon>
        <taxon>Bivalvia</taxon>
        <taxon>Autobranchia</taxon>
        <taxon>Pteriomorphia</taxon>
        <taxon>Ostreida</taxon>
        <taxon>Ostreoidea</taxon>
        <taxon>Ostreidae</taxon>
        <taxon>Magallana</taxon>
    </lineage>
</organism>
<dbReference type="EMBL" id="JH816920">
    <property type="protein sequence ID" value="EKC24796.1"/>
    <property type="molecule type" value="Genomic_DNA"/>
</dbReference>
<dbReference type="AlphaFoldDB" id="K1QT66"/>
<gene>
    <name evidence="1" type="ORF">CGI_10019554</name>
</gene>
<accession>K1QT66</accession>